<comment type="similarity">
    <text evidence="3">Belongs to the xanthine dehydrogenase family.</text>
</comment>
<dbReference type="FunFam" id="3.30.365.10:FF:000002">
    <property type="entry name" value="Xanthine dehydrogenase oxidase"/>
    <property type="match status" value="1"/>
</dbReference>
<dbReference type="InterPro" id="IPR046867">
    <property type="entry name" value="AldOxase/xan_DH_MoCoBD2"/>
</dbReference>
<evidence type="ECO:0000259" key="12">
    <source>
        <dbReference type="SMART" id="SM01008"/>
    </source>
</evidence>
<evidence type="ECO:0000256" key="7">
    <source>
        <dbReference type="ARBA" id="ARBA00023002"/>
    </source>
</evidence>
<dbReference type="InterPro" id="IPR016208">
    <property type="entry name" value="Ald_Oxase/xanthine_DH-like"/>
</dbReference>
<accession>A0A5B8R5R7</accession>
<dbReference type="Gene3D" id="3.90.1170.50">
    <property type="entry name" value="Aldehyde oxidase/xanthine dehydrogenase, a/b hammerhead"/>
    <property type="match status" value="1"/>
</dbReference>
<proteinExistence type="inferred from homology"/>
<sequence>MSETDTRRGNPGVNVARPHDSAHKHVSGSARYVDDLPEPRELLHAYARLAERAHARINRLDVSAVDGGGVAAVVTPEGLGTTNDIGPVFPGDQVFADGEVLFYGQPLFAVAAGSIDAARRAAMRAEVDYEDLPAILDVDAALDADADLLAPKRWRRGEPEAAIEAAPHHLEGRTYVGGQEHFYLEGQVAMAVPQEDGDMLVYSSTQHPSEVQHLVAKVLGLPDHAVTVETRRMGGAFGGKETQGAQIAVIAALLAQRTGRPVKYRLDRDDDMTMTGKRHDLRIDYRVGFDDDGRIRGITFMQAVRCGYAPDLSHSVSDRAMYHADNAYFLENVEITSRRLRTNTVSNTAFRGFGGPQGMVGMEHVIEEIARELGLDPLAVRRRNLYGVDERNITPYGMTVEDNILPELLGELETSSEYARRREAVRAYNAASPWLKKGIAVTPVKFGISFTAKHLNQAGALVLVYQDGSVQLNHGGTEMGQGLHIKVAQVVAEVFGIDLERVRITATHTGKVPNTSPTAASSGSDLNGAAAYNAATKIVDRLLPVIRDHFDVSTDAAITFRDNAVYAGGRELASFAEVVRLAYFRRVQLSAAGFYATPKLQINEDGTGRPFYYFAYGAACSEVVVDTLTGEYRVTRVDILHDVGRSLNPAIDMGQIEGGFIQGMGWLTTEELWWDEHGRLMTHAPSTYKIPACSDLPADFRARIYERGENVEEALYRSKAVGEPPLMLAISVLHALKDAVASAADYRVAAPLHAPATPEAVLMAVQAVRGTVGAGVAAAQPEVAG</sequence>
<evidence type="ECO:0000256" key="1">
    <source>
        <dbReference type="ARBA" id="ARBA00001924"/>
    </source>
</evidence>
<dbReference type="AlphaFoldDB" id="A0A5B8R5R7"/>
<evidence type="ECO:0000256" key="5">
    <source>
        <dbReference type="ARBA" id="ARBA00022714"/>
    </source>
</evidence>
<dbReference type="EMBL" id="MN079076">
    <property type="protein sequence ID" value="QEA03866.1"/>
    <property type="molecule type" value="Genomic_DNA"/>
</dbReference>
<name>A0A5B8R5R7_9ZZZZ</name>
<dbReference type="InterPro" id="IPR014309">
    <property type="entry name" value="Xanthine_DH_Mopterin-bd_su"/>
</dbReference>
<dbReference type="GO" id="GO:0005506">
    <property type="term" value="F:iron ion binding"/>
    <property type="evidence" value="ECO:0007669"/>
    <property type="project" value="InterPro"/>
</dbReference>
<evidence type="ECO:0000256" key="10">
    <source>
        <dbReference type="ARBA" id="ARBA00034078"/>
    </source>
</evidence>
<dbReference type="PANTHER" id="PTHR11908">
    <property type="entry name" value="XANTHINE DEHYDROGENASE"/>
    <property type="match status" value="1"/>
</dbReference>
<dbReference type="SMART" id="SM01008">
    <property type="entry name" value="Ald_Xan_dh_C"/>
    <property type="match status" value="1"/>
</dbReference>
<keyword evidence="5" id="KW-0001">2Fe-2S</keyword>
<comment type="cofactor">
    <cofactor evidence="2">
        <name>FAD</name>
        <dbReference type="ChEBI" id="CHEBI:57692"/>
    </cofactor>
</comment>
<comment type="cofactor">
    <cofactor evidence="10">
        <name>[2Fe-2S] cluster</name>
        <dbReference type="ChEBI" id="CHEBI:190135"/>
    </cofactor>
</comment>
<dbReference type="InterPro" id="IPR037165">
    <property type="entry name" value="AldOxase/xan_DH_Mopterin-bd_sf"/>
</dbReference>
<dbReference type="InterPro" id="IPR000674">
    <property type="entry name" value="Ald_Oxase/Xan_DH_a/b"/>
</dbReference>
<organism evidence="13">
    <name type="scientific">uncultured organism</name>
    <dbReference type="NCBI Taxonomy" id="155900"/>
    <lineage>
        <taxon>unclassified sequences</taxon>
        <taxon>environmental samples</taxon>
    </lineage>
</organism>
<feature type="region of interest" description="Disordered" evidence="11">
    <location>
        <begin position="1"/>
        <end position="31"/>
    </location>
</feature>
<evidence type="ECO:0000256" key="2">
    <source>
        <dbReference type="ARBA" id="ARBA00001974"/>
    </source>
</evidence>
<reference evidence="13" key="1">
    <citation type="submission" date="2019-06" db="EMBL/GenBank/DDBJ databases">
        <authorList>
            <person name="Murdoch R.W."/>
            <person name="Fathepure B."/>
        </authorList>
    </citation>
    <scope>NUCLEOTIDE SEQUENCE</scope>
</reference>
<evidence type="ECO:0000256" key="11">
    <source>
        <dbReference type="SAM" id="MobiDB-lite"/>
    </source>
</evidence>
<dbReference type="PANTHER" id="PTHR11908:SF132">
    <property type="entry name" value="ALDEHYDE OXIDASE 1-RELATED"/>
    <property type="match status" value="1"/>
</dbReference>
<feature type="domain" description="Aldehyde oxidase/xanthine dehydrogenase a/b hammerhead" evidence="12">
    <location>
        <begin position="27"/>
        <end position="133"/>
    </location>
</feature>
<keyword evidence="4" id="KW-0500">Molybdenum</keyword>
<dbReference type="GO" id="GO:0030151">
    <property type="term" value="F:molybdenum ion binding"/>
    <property type="evidence" value="ECO:0007669"/>
    <property type="project" value="InterPro"/>
</dbReference>
<keyword evidence="9" id="KW-0411">Iron-sulfur</keyword>
<dbReference type="InterPro" id="IPR008274">
    <property type="entry name" value="AldOxase/xan_DH_MoCoBD1"/>
</dbReference>
<dbReference type="InterPro" id="IPR036856">
    <property type="entry name" value="Ald_Oxase/Xan_DH_a/b_sf"/>
</dbReference>
<evidence type="ECO:0000256" key="6">
    <source>
        <dbReference type="ARBA" id="ARBA00022723"/>
    </source>
</evidence>
<dbReference type="SUPFAM" id="SSF56003">
    <property type="entry name" value="Molybdenum cofactor-binding domain"/>
    <property type="match status" value="1"/>
</dbReference>
<dbReference type="NCBIfam" id="TIGR02965">
    <property type="entry name" value="xanthine_xdhB"/>
    <property type="match status" value="1"/>
</dbReference>
<dbReference type="Pfam" id="PF01315">
    <property type="entry name" value="Ald_Xan_dh_C"/>
    <property type="match status" value="1"/>
</dbReference>
<protein>
    <submittedName>
        <fullName evidence="13">Putative xanthine dehydrogenase molybdenum-binding subunit XdhA</fullName>
        <ecNumber evidence="13">1.17.1.4</ecNumber>
    </submittedName>
</protein>
<dbReference type="Gene3D" id="3.30.365.10">
    <property type="entry name" value="Aldehyde oxidase/xanthine dehydrogenase, molybdopterin binding domain"/>
    <property type="match status" value="4"/>
</dbReference>
<dbReference type="Pfam" id="PF02738">
    <property type="entry name" value="MoCoBD_1"/>
    <property type="match status" value="1"/>
</dbReference>
<comment type="cofactor">
    <cofactor evidence="1">
        <name>Mo-molybdopterin</name>
        <dbReference type="ChEBI" id="CHEBI:71302"/>
    </cofactor>
</comment>
<dbReference type="Pfam" id="PF20256">
    <property type="entry name" value="MoCoBD_2"/>
    <property type="match status" value="1"/>
</dbReference>
<evidence type="ECO:0000256" key="8">
    <source>
        <dbReference type="ARBA" id="ARBA00023004"/>
    </source>
</evidence>
<dbReference type="GO" id="GO:0004854">
    <property type="term" value="F:xanthine dehydrogenase activity"/>
    <property type="evidence" value="ECO:0007669"/>
    <property type="project" value="UniProtKB-EC"/>
</dbReference>
<dbReference type="EC" id="1.17.1.4" evidence="13"/>
<evidence type="ECO:0000256" key="9">
    <source>
        <dbReference type="ARBA" id="ARBA00023014"/>
    </source>
</evidence>
<dbReference type="FunFam" id="3.30.365.10:FF:000001">
    <property type="entry name" value="Xanthine dehydrogenase oxidase"/>
    <property type="match status" value="1"/>
</dbReference>
<evidence type="ECO:0000313" key="13">
    <source>
        <dbReference type="EMBL" id="QEA03866.1"/>
    </source>
</evidence>
<evidence type="ECO:0000256" key="4">
    <source>
        <dbReference type="ARBA" id="ARBA00022505"/>
    </source>
</evidence>
<evidence type="ECO:0000256" key="3">
    <source>
        <dbReference type="ARBA" id="ARBA00006849"/>
    </source>
</evidence>
<keyword evidence="6" id="KW-0479">Metal-binding</keyword>
<keyword evidence="8" id="KW-0408">Iron</keyword>
<gene>
    <name evidence="13" type="primary">xdhA</name>
    <name evidence="13" type="ORF">KBTEX_00166</name>
</gene>
<dbReference type="GO" id="GO:0051537">
    <property type="term" value="F:2 iron, 2 sulfur cluster binding"/>
    <property type="evidence" value="ECO:0007669"/>
    <property type="project" value="UniProtKB-KW"/>
</dbReference>
<keyword evidence="7 13" id="KW-0560">Oxidoreductase</keyword>
<dbReference type="SUPFAM" id="SSF54665">
    <property type="entry name" value="CO dehydrogenase molybdoprotein N-domain-like"/>
    <property type="match status" value="1"/>
</dbReference>